<evidence type="ECO:0000313" key="2">
    <source>
        <dbReference type="Proteomes" id="UP000321311"/>
    </source>
</evidence>
<dbReference type="KEGG" id="barn:D1092_08015"/>
<protein>
    <submittedName>
        <fullName evidence="1">Uncharacterized protein</fullName>
    </submittedName>
</protein>
<sequence length="204" mass="24214">MYHKELFICVSTSTIVSFFSLVAEIGKCSAQTPSHLPDSHESVVKSKYKSPLYKLWQYATKNKPSLYNDGVVHYNNTSCPQIQKVFTWYKCSLNLFLQQRNYIKQAASREFQKSLLIKSRTFFLHSNNIDWRSQLCFIAYIDLASWIFIYITNLLRKEKSHRHKEYFRQNDFVLQIYKTKRQRQKALNSIGICINKTLHNKVYC</sequence>
<dbReference type="EMBL" id="CP031844">
    <property type="protein sequence ID" value="QEE12871.1"/>
    <property type="molecule type" value="Genomic_DNA"/>
</dbReference>
<reference evidence="2" key="1">
    <citation type="submission" date="2019-07" db="EMBL/GenBank/DDBJ databases">
        <title>Bartonella kosoyii sp. nov. and Bartonella krasnovii sp. nov., two novel members of the Bartonella elizabethae complex sensu lato, isolated from black rats and wild desert rodent-fleas.</title>
        <authorList>
            <person name="Gutierrez R."/>
            <person name="Shalit T."/>
            <person name="Markus B."/>
            <person name="Yuan C."/>
            <person name="Nachum-Biala Y."/>
            <person name="Elad D."/>
            <person name="Harrus S."/>
        </authorList>
    </citation>
    <scope>NUCLEOTIDE SEQUENCE [LARGE SCALE GENOMIC DNA]</scope>
    <source>
        <strain evidence="2">OE 1-1</strain>
    </source>
</reference>
<dbReference type="Proteomes" id="UP000321311">
    <property type="component" value="Chromosome"/>
</dbReference>
<accession>A0A5B9D3W4</accession>
<proteinExistence type="predicted"/>
<organism evidence="1 2">
    <name type="scientific">Bartonella krasnovii</name>
    <dbReference type="NCBI Taxonomy" id="2267275"/>
    <lineage>
        <taxon>Bacteria</taxon>
        <taxon>Pseudomonadati</taxon>
        <taxon>Pseudomonadota</taxon>
        <taxon>Alphaproteobacteria</taxon>
        <taxon>Hyphomicrobiales</taxon>
        <taxon>Bartonellaceae</taxon>
        <taxon>Bartonella</taxon>
    </lineage>
</organism>
<gene>
    <name evidence="1" type="ORF">D1092_08015</name>
</gene>
<dbReference type="GeneID" id="71062068"/>
<dbReference type="OrthoDB" id="7922704at2"/>
<evidence type="ECO:0000313" key="1">
    <source>
        <dbReference type="EMBL" id="QEE12871.1"/>
    </source>
</evidence>
<dbReference type="RefSeq" id="WP_120121345.1">
    <property type="nucleotide sequence ID" value="NZ_CP031844.2"/>
</dbReference>
<name>A0A5B9D3W4_9HYPH</name>
<dbReference type="AlphaFoldDB" id="A0A5B9D3W4"/>